<gene>
    <name evidence="1" type="ORF">LEP1GSC103_1030</name>
</gene>
<dbReference type="EMBL" id="AHNP02000006">
    <property type="protein sequence ID" value="EPG58511.1"/>
    <property type="molecule type" value="Genomic_DNA"/>
</dbReference>
<proteinExistence type="predicted"/>
<dbReference type="AlphaFoldDB" id="A0AAV3JD45"/>
<evidence type="ECO:0000313" key="1">
    <source>
        <dbReference type="EMBL" id="EPG58511.1"/>
    </source>
</evidence>
<name>A0AAV3JD45_LEPBO</name>
<protein>
    <submittedName>
        <fullName evidence="1">Uncharacterized protein</fullName>
    </submittedName>
</protein>
<reference evidence="1 2" key="1">
    <citation type="submission" date="2013-04" db="EMBL/GenBank/DDBJ databases">
        <authorList>
            <person name="Harkins D.M."/>
            <person name="Durkin A.S."/>
            <person name="Brinkac L.M."/>
            <person name="Haft D.H."/>
            <person name="Selengut J.D."/>
            <person name="Sanka R."/>
            <person name="DePew J."/>
            <person name="Purushe J."/>
            <person name="Chanthongthip A."/>
            <person name="Lattana O."/>
            <person name="Phetsouvanh R."/>
            <person name="Newton P.N."/>
            <person name="Vinetz J.M."/>
            <person name="Sutton G.G."/>
            <person name="Nierman W.C."/>
            <person name="Fouts D.E."/>
        </authorList>
    </citation>
    <scope>NUCLEOTIDE SEQUENCE [LARGE SCALE GENOMIC DNA]</scope>
    <source>
        <strain evidence="1 2">UI 09931</strain>
    </source>
</reference>
<accession>A0AAV3JD45</accession>
<sequence>MHVVTIIAVEKKQKDKNKKSKFLIVSHRFSEISGAKFRLIRLSY</sequence>
<organism evidence="1 2">
    <name type="scientific">Leptospira borgpetersenii serovar Javanica str. UI 09931</name>
    <dbReference type="NCBI Taxonomy" id="1049767"/>
    <lineage>
        <taxon>Bacteria</taxon>
        <taxon>Pseudomonadati</taxon>
        <taxon>Spirochaetota</taxon>
        <taxon>Spirochaetia</taxon>
        <taxon>Leptospirales</taxon>
        <taxon>Leptospiraceae</taxon>
        <taxon>Leptospira</taxon>
    </lineage>
</organism>
<evidence type="ECO:0000313" key="2">
    <source>
        <dbReference type="Proteomes" id="UP000014570"/>
    </source>
</evidence>
<dbReference type="Proteomes" id="UP000014570">
    <property type="component" value="Unassembled WGS sequence"/>
</dbReference>
<comment type="caution">
    <text evidence="1">The sequence shown here is derived from an EMBL/GenBank/DDBJ whole genome shotgun (WGS) entry which is preliminary data.</text>
</comment>